<dbReference type="EMBL" id="SNRY01003782">
    <property type="protein sequence ID" value="KAA6319757.1"/>
    <property type="molecule type" value="Genomic_DNA"/>
</dbReference>
<proteinExistence type="predicted"/>
<protein>
    <submittedName>
        <fullName evidence="1">Uncharacterized protein</fullName>
    </submittedName>
</protein>
<accession>A0A5J4QDM0</accession>
<gene>
    <name evidence="1" type="ORF">EZS27_030384</name>
</gene>
<reference evidence="1" key="1">
    <citation type="submission" date="2019-03" db="EMBL/GenBank/DDBJ databases">
        <title>Single cell metagenomics reveals metabolic interactions within the superorganism composed of flagellate Streblomastix strix and complex community of Bacteroidetes bacteria on its surface.</title>
        <authorList>
            <person name="Treitli S.C."/>
            <person name="Kolisko M."/>
            <person name="Husnik F."/>
            <person name="Keeling P."/>
            <person name="Hampl V."/>
        </authorList>
    </citation>
    <scope>NUCLEOTIDE SEQUENCE</scope>
    <source>
        <strain evidence="1">STM</strain>
    </source>
</reference>
<evidence type="ECO:0000313" key="1">
    <source>
        <dbReference type="EMBL" id="KAA6319757.1"/>
    </source>
</evidence>
<organism evidence="1">
    <name type="scientific">termite gut metagenome</name>
    <dbReference type="NCBI Taxonomy" id="433724"/>
    <lineage>
        <taxon>unclassified sequences</taxon>
        <taxon>metagenomes</taxon>
        <taxon>organismal metagenomes</taxon>
    </lineage>
</organism>
<sequence>MYQFGEMISSIRYEDHLRCNSFNKGSTLPMRAAIISSDAIITNLR</sequence>
<name>A0A5J4QDM0_9ZZZZ</name>
<dbReference type="AlphaFoldDB" id="A0A5J4QDM0"/>
<comment type="caution">
    <text evidence="1">The sequence shown here is derived from an EMBL/GenBank/DDBJ whole genome shotgun (WGS) entry which is preliminary data.</text>
</comment>